<dbReference type="Proteomes" id="UP000838672">
    <property type="component" value="Unassembled WGS sequence"/>
</dbReference>
<gene>
    <name evidence="2" type="ORF">VST7929_00670</name>
</gene>
<organism evidence="2 3">
    <name type="scientific">Vibrio stylophorae</name>
    <dbReference type="NCBI Taxonomy" id="659351"/>
    <lineage>
        <taxon>Bacteria</taxon>
        <taxon>Pseudomonadati</taxon>
        <taxon>Pseudomonadota</taxon>
        <taxon>Gammaproteobacteria</taxon>
        <taxon>Vibrionales</taxon>
        <taxon>Vibrionaceae</taxon>
        <taxon>Vibrio</taxon>
    </lineage>
</organism>
<evidence type="ECO:0000313" key="2">
    <source>
        <dbReference type="EMBL" id="CAH0532823.1"/>
    </source>
</evidence>
<protein>
    <submittedName>
        <fullName evidence="2">Uncharacterized protein</fullName>
    </submittedName>
</protein>
<evidence type="ECO:0000256" key="1">
    <source>
        <dbReference type="SAM" id="SignalP"/>
    </source>
</evidence>
<feature type="chain" id="PRO_5045861619" evidence="1">
    <location>
        <begin position="19"/>
        <end position="185"/>
    </location>
</feature>
<feature type="signal peptide" evidence="1">
    <location>
        <begin position="1"/>
        <end position="18"/>
    </location>
</feature>
<keyword evidence="1" id="KW-0732">Signal</keyword>
<evidence type="ECO:0000313" key="3">
    <source>
        <dbReference type="Proteomes" id="UP000838672"/>
    </source>
</evidence>
<proteinExistence type="predicted"/>
<accession>A0ABM8ZR97</accession>
<comment type="caution">
    <text evidence="2">The sequence shown here is derived from an EMBL/GenBank/DDBJ whole genome shotgun (WGS) entry which is preliminary data.</text>
</comment>
<sequence>MKNLLILIMMFLSSTAHAVSEYSAVDDSIKNLINGTVKHLKVPDREKVKINIYNAVESIFDDAGKWNGYWLGYNELSASKIKETDVRYMEYIINTENNGFFFVSFLYDTNAKQILISQKQIRYGSSSGAFEVFHKRKSNTDTYKVIHEKNNFALLQQKGNVTFSAFNLFGEYGGVVFFNQVIIDL</sequence>
<keyword evidence="3" id="KW-1185">Reference proteome</keyword>
<reference evidence="2" key="1">
    <citation type="submission" date="2021-11" db="EMBL/GenBank/DDBJ databases">
        <authorList>
            <person name="Rodrigo-Torres L."/>
            <person name="Arahal R. D."/>
            <person name="Lucena T."/>
        </authorList>
    </citation>
    <scope>NUCLEOTIDE SEQUENCE</scope>
    <source>
        <strain evidence="2">CECT 7929</strain>
    </source>
</reference>
<dbReference type="EMBL" id="CAKLDI010000001">
    <property type="protein sequence ID" value="CAH0532823.1"/>
    <property type="molecule type" value="Genomic_DNA"/>
</dbReference>
<name>A0ABM8ZR97_9VIBR</name>
<dbReference type="RefSeq" id="WP_237464879.1">
    <property type="nucleotide sequence ID" value="NZ_CAKLDI010000001.1"/>
</dbReference>